<evidence type="ECO:0000256" key="1">
    <source>
        <dbReference type="ARBA" id="ARBA00006484"/>
    </source>
</evidence>
<reference evidence="4 5" key="1">
    <citation type="submission" date="2018-10" db="EMBL/GenBank/DDBJ databases">
        <title>Genome sequencing of Mucilaginibacter sp. HYN0043.</title>
        <authorList>
            <person name="Kim M."/>
            <person name="Yi H."/>
        </authorList>
    </citation>
    <scope>NUCLEOTIDE SEQUENCE [LARGE SCALE GENOMIC DNA]</scope>
    <source>
        <strain evidence="4 5">HYN0043</strain>
    </source>
</reference>
<keyword evidence="2" id="KW-0560">Oxidoreductase</keyword>
<proteinExistence type="inferred from homology"/>
<dbReference type="SUPFAM" id="SSF51735">
    <property type="entry name" value="NAD(P)-binding Rossmann-fold domains"/>
    <property type="match status" value="1"/>
</dbReference>
<dbReference type="RefSeq" id="WP_119408468.1">
    <property type="nucleotide sequence ID" value="NZ_CP032869.1"/>
</dbReference>
<dbReference type="PROSITE" id="PS00061">
    <property type="entry name" value="ADH_SHORT"/>
    <property type="match status" value="1"/>
</dbReference>
<dbReference type="InterPro" id="IPR051911">
    <property type="entry name" value="SDR_oxidoreductase"/>
</dbReference>
<keyword evidence="5" id="KW-1185">Reference proteome</keyword>
<evidence type="ECO:0000313" key="4">
    <source>
        <dbReference type="EMBL" id="AYL94760.1"/>
    </source>
</evidence>
<organism evidence="4 5">
    <name type="scientific">Mucilaginibacter celer</name>
    <dbReference type="NCBI Taxonomy" id="2305508"/>
    <lineage>
        <taxon>Bacteria</taxon>
        <taxon>Pseudomonadati</taxon>
        <taxon>Bacteroidota</taxon>
        <taxon>Sphingobacteriia</taxon>
        <taxon>Sphingobacteriales</taxon>
        <taxon>Sphingobacteriaceae</taxon>
        <taxon>Mucilaginibacter</taxon>
    </lineage>
</organism>
<dbReference type="InterPro" id="IPR020904">
    <property type="entry name" value="Sc_DH/Rdtase_CS"/>
</dbReference>
<dbReference type="AlphaFoldDB" id="A0A494VNW1"/>
<dbReference type="PANTHER" id="PTHR43976">
    <property type="entry name" value="SHORT CHAIN DEHYDROGENASE"/>
    <property type="match status" value="1"/>
</dbReference>
<evidence type="ECO:0000256" key="2">
    <source>
        <dbReference type="ARBA" id="ARBA00023002"/>
    </source>
</evidence>
<dbReference type="NCBIfam" id="NF004824">
    <property type="entry name" value="PRK06180.1"/>
    <property type="match status" value="1"/>
</dbReference>
<dbReference type="InterPro" id="IPR036291">
    <property type="entry name" value="NAD(P)-bd_dom_sf"/>
</dbReference>
<dbReference type="GO" id="GO:0016491">
    <property type="term" value="F:oxidoreductase activity"/>
    <property type="evidence" value="ECO:0007669"/>
    <property type="project" value="UniProtKB-KW"/>
</dbReference>
<dbReference type="PRINTS" id="PR00081">
    <property type="entry name" value="GDHRDH"/>
</dbReference>
<protein>
    <submittedName>
        <fullName evidence="4">SDR family NAD(P)-dependent oxidoreductase</fullName>
    </submittedName>
</protein>
<name>A0A494VNW1_9SPHI</name>
<evidence type="ECO:0000256" key="3">
    <source>
        <dbReference type="RuleBase" id="RU000363"/>
    </source>
</evidence>
<accession>A0A494VNW1</accession>
<dbReference type="Proteomes" id="UP000270046">
    <property type="component" value="Chromosome"/>
</dbReference>
<dbReference type="KEGG" id="muh:HYN43_005360"/>
<dbReference type="Gene3D" id="3.40.50.720">
    <property type="entry name" value="NAD(P)-binding Rossmann-like Domain"/>
    <property type="match status" value="1"/>
</dbReference>
<evidence type="ECO:0000313" key="5">
    <source>
        <dbReference type="Proteomes" id="UP000270046"/>
    </source>
</evidence>
<dbReference type="EMBL" id="CP032869">
    <property type="protein sequence ID" value="AYL94760.1"/>
    <property type="molecule type" value="Genomic_DNA"/>
</dbReference>
<comment type="similarity">
    <text evidence="1 3">Belongs to the short-chain dehydrogenases/reductases (SDR) family.</text>
</comment>
<dbReference type="InterPro" id="IPR002347">
    <property type="entry name" value="SDR_fam"/>
</dbReference>
<dbReference type="OrthoDB" id="1235794at2"/>
<dbReference type="Pfam" id="PF00106">
    <property type="entry name" value="adh_short"/>
    <property type="match status" value="1"/>
</dbReference>
<dbReference type="CDD" id="cd05374">
    <property type="entry name" value="17beta-HSD-like_SDR_c"/>
    <property type="match status" value="1"/>
</dbReference>
<gene>
    <name evidence="4" type="ORF">HYN43_005360</name>
</gene>
<dbReference type="PANTHER" id="PTHR43976:SF16">
    <property type="entry name" value="SHORT-CHAIN DEHYDROGENASE_REDUCTASE FAMILY PROTEIN"/>
    <property type="match status" value="1"/>
</dbReference>
<sequence length="284" mass="29959">MKTQKVILVTGASKGFGLEIAKTALAAGDKVIATVRSKADELAASLNNNPNLLVVTMDVTNEEQVKAAVEEGVAYFGNVDVLINNAGYGIVTAIEEATDAETKAQYATNVFGLLNVTRAVLPHLRAQKSGHIINISSLFGYDAYPGWALYGSTKFAVEGISKGLALELAPLGIKVTAAAPGLFSTDFLSAESYTAGKNIIEDYATTVGPMRAGADQLHGNQPGDPKKLAQVLVDLAHNENPPLHLPIGKDAAGMFKANSEKVNKEVDQWLAVSTSTDHDHVTTN</sequence>
<dbReference type="PRINTS" id="PR00080">
    <property type="entry name" value="SDRFAMILY"/>
</dbReference>